<comment type="caution">
    <text evidence="20">The sequence shown here is derived from an EMBL/GenBank/DDBJ whole genome shotgun (WGS) entry which is preliminary data.</text>
</comment>
<dbReference type="InterPro" id="IPR037381">
    <property type="entry name" value="RFWD3"/>
</dbReference>
<evidence type="ECO:0000256" key="13">
    <source>
        <dbReference type="ARBA" id="ARBA00023204"/>
    </source>
</evidence>
<evidence type="ECO:0000259" key="19">
    <source>
        <dbReference type="PROSITE" id="PS50089"/>
    </source>
</evidence>
<dbReference type="Proteomes" id="UP000285301">
    <property type="component" value="Unassembled WGS sequence"/>
</dbReference>
<dbReference type="GO" id="GO:0008270">
    <property type="term" value="F:zinc ion binding"/>
    <property type="evidence" value="ECO:0007669"/>
    <property type="project" value="UniProtKB-KW"/>
</dbReference>
<evidence type="ECO:0000256" key="18">
    <source>
        <dbReference type="SAM" id="MobiDB-lite"/>
    </source>
</evidence>
<dbReference type="SUPFAM" id="SSF50978">
    <property type="entry name" value="WD40 repeat-like"/>
    <property type="match status" value="1"/>
</dbReference>
<comment type="subcellular location">
    <subcellularLocation>
        <location evidence="2">Cytoplasm</location>
    </subcellularLocation>
    <subcellularLocation>
        <location evidence="15">Nucleus</location>
        <location evidence="15">Nuclear body</location>
    </subcellularLocation>
</comment>
<dbReference type="GO" id="GO:0061630">
    <property type="term" value="F:ubiquitin protein ligase activity"/>
    <property type="evidence" value="ECO:0007669"/>
    <property type="project" value="UniProtKB-EC"/>
</dbReference>
<evidence type="ECO:0000256" key="1">
    <source>
        <dbReference type="ARBA" id="ARBA00000900"/>
    </source>
</evidence>
<proteinExistence type="predicted"/>
<dbReference type="EC" id="2.3.2.27" evidence="4"/>
<keyword evidence="9" id="KW-0227">DNA damage</keyword>
<feature type="coiled-coil region" evidence="17">
    <location>
        <begin position="175"/>
        <end position="223"/>
    </location>
</feature>
<evidence type="ECO:0000256" key="3">
    <source>
        <dbReference type="ARBA" id="ARBA00004906"/>
    </source>
</evidence>
<keyword evidence="21" id="KW-1185">Reference proteome</keyword>
<feature type="region of interest" description="Disordered" evidence="18">
    <location>
        <begin position="1"/>
        <end position="23"/>
    </location>
</feature>
<keyword evidence="5" id="KW-0963">Cytoplasm</keyword>
<reference evidence="20 21" key="1">
    <citation type="journal article" date="2018" name="Gigascience">
        <title>Genomes of trombidid mites reveal novel predicted allergens and laterally-transferred genes associated with secondary metabolism.</title>
        <authorList>
            <person name="Dong X."/>
            <person name="Chaisiri K."/>
            <person name="Xia D."/>
            <person name="Armstrong S.D."/>
            <person name="Fang Y."/>
            <person name="Donnelly M.J."/>
            <person name="Kadowaki T."/>
            <person name="McGarry J.W."/>
            <person name="Darby A.C."/>
            <person name="Makepeace B.L."/>
        </authorList>
    </citation>
    <scope>NUCLEOTIDE SEQUENCE [LARGE SCALE GENOMIC DNA]</scope>
    <source>
        <strain evidence="20">UoL-WK</strain>
    </source>
</reference>
<dbReference type="PANTHER" id="PTHR16047:SF7">
    <property type="entry name" value="E3 UBIQUITIN-PROTEIN LIGASE RFWD3"/>
    <property type="match status" value="1"/>
</dbReference>
<dbReference type="CDD" id="cd16450">
    <property type="entry name" value="mRING-C3HGC3_RFWD3"/>
    <property type="match status" value="1"/>
</dbReference>
<evidence type="ECO:0000256" key="2">
    <source>
        <dbReference type="ARBA" id="ARBA00004496"/>
    </source>
</evidence>
<dbReference type="InterPro" id="IPR056527">
    <property type="entry name" value="WD40_RFWD3"/>
</dbReference>
<dbReference type="SMART" id="SM00184">
    <property type="entry name" value="RING"/>
    <property type="match status" value="1"/>
</dbReference>
<dbReference type="InterPro" id="IPR013083">
    <property type="entry name" value="Znf_RING/FYVE/PHD"/>
</dbReference>
<dbReference type="InterPro" id="IPR001841">
    <property type="entry name" value="Znf_RING"/>
</dbReference>
<evidence type="ECO:0000256" key="10">
    <source>
        <dbReference type="ARBA" id="ARBA00022771"/>
    </source>
</evidence>
<feature type="region of interest" description="Disordered" evidence="18">
    <location>
        <begin position="41"/>
        <end position="65"/>
    </location>
</feature>
<evidence type="ECO:0000256" key="5">
    <source>
        <dbReference type="ARBA" id="ARBA00022490"/>
    </source>
</evidence>
<feature type="compositionally biased region" description="Polar residues" evidence="18">
    <location>
        <begin position="45"/>
        <end position="54"/>
    </location>
</feature>
<evidence type="ECO:0000256" key="15">
    <source>
        <dbReference type="ARBA" id="ARBA00034306"/>
    </source>
</evidence>
<dbReference type="Gene3D" id="2.130.10.10">
    <property type="entry name" value="YVTN repeat-like/Quinoprotein amine dehydrogenase"/>
    <property type="match status" value="1"/>
</dbReference>
<accession>A0A3S3PMW8</accession>
<evidence type="ECO:0000256" key="7">
    <source>
        <dbReference type="ARBA" id="ARBA00022679"/>
    </source>
</evidence>
<dbReference type="EMBL" id="NCKU01000355">
    <property type="protein sequence ID" value="RWS15840.1"/>
    <property type="molecule type" value="Genomic_DNA"/>
</dbReference>
<dbReference type="InterPro" id="IPR015943">
    <property type="entry name" value="WD40/YVTN_repeat-like_dom_sf"/>
</dbReference>
<organism evidence="20 21">
    <name type="scientific">Dinothrombium tinctorium</name>
    <dbReference type="NCBI Taxonomy" id="1965070"/>
    <lineage>
        <taxon>Eukaryota</taxon>
        <taxon>Metazoa</taxon>
        <taxon>Ecdysozoa</taxon>
        <taxon>Arthropoda</taxon>
        <taxon>Chelicerata</taxon>
        <taxon>Arachnida</taxon>
        <taxon>Acari</taxon>
        <taxon>Acariformes</taxon>
        <taxon>Trombidiformes</taxon>
        <taxon>Prostigmata</taxon>
        <taxon>Anystina</taxon>
        <taxon>Parasitengona</taxon>
        <taxon>Trombidioidea</taxon>
        <taxon>Trombidiidae</taxon>
        <taxon>Dinothrombium</taxon>
    </lineage>
</organism>
<dbReference type="OrthoDB" id="5600418at2759"/>
<sequence>MDSSEDTSDDEYEEYDLVSGSDDDNEVAAILMNNDSNDGFEFFANDSNDTNSHNSRADEPPPITPAINNNLQNDAIHEPVAEAANIEKMVTNDVDLNATQSDDSCTCPICFEPWGNSDTHRLVSLRCGHLFGRSCVERWLRDSKKKCPQCNTSAKMSEIRNIYARTVKTLDTAEKESLKRKLDEEIEMRKRVETQLQSNEIQISILMSENERLKEELMTVQSALKVATSYRNKVNNLAFNNRESTIQRRQEPFVFLEEIEISPTGNCRVLAASETFDLLLITQPSQNKLFPGFGLRKVKPTDFKPREFVYLHKGLIRDIAFHPHDGIFLTAGADKSVKGTSVFNDNQVFNVDLKYDAWSVCWNRKNPELFYIGLKNGQVFEYDRRYTLNHVKTLTSSEASPVVSLQYVDNHFFEGILSTQLSMSTFHLYNPLDNEFDSQEIAIHGSFLSSHYERRSQTVLLSLRPSKETRLTKHMLISLSTQNSSSSTGGERKIVKTKVEKIFQGGPKAVQLTRSKILPHPGDEYSSLVVAGDESSKGTLIWDVSRGERIQSLKSASSVFDYSIMNTSGTSVLTTLTEKSLNVYKWNL</sequence>
<keyword evidence="8" id="KW-0677">Repeat</keyword>
<protein>
    <recommendedName>
        <fullName evidence="4">RING-type E3 ubiquitin transferase</fullName>
        <ecNumber evidence="4">2.3.2.27</ecNumber>
    </recommendedName>
</protein>
<dbReference type="GO" id="GO:0016604">
    <property type="term" value="C:nuclear body"/>
    <property type="evidence" value="ECO:0007669"/>
    <property type="project" value="UniProtKB-SubCell"/>
</dbReference>
<dbReference type="STRING" id="1965070.A0A3S3PMW8"/>
<keyword evidence="6" id="KW-0853">WD repeat</keyword>
<evidence type="ECO:0000256" key="17">
    <source>
        <dbReference type="SAM" id="Coils"/>
    </source>
</evidence>
<name>A0A3S3PMW8_9ACAR</name>
<keyword evidence="10 16" id="KW-0863">Zinc-finger</keyword>
<evidence type="ECO:0000313" key="21">
    <source>
        <dbReference type="Proteomes" id="UP000285301"/>
    </source>
</evidence>
<dbReference type="Pfam" id="PF23419">
    <property type="entry name" value="WD40_RFWD3"/>
    <property type="match status" value="1"/>
</dbReference>
<evidence type="ECO:0000313" key="20">
    <source>
        <dbReference type="EMBL" id="RWS15840.1"/>
    </source>
</evidence>
<keyword evidence="14" id="KW-0539">Nucleus</keyword>
<dbReference type="SUPFAM" id="SSF57850">
    <property type="entry name" value="RING/U-box"/>
    <property type="match status" value="1"/>
</dbReference>
<evidence type="ECO:0000256" key="6">
    <source>
        <dbReference type="ARBA" id="ARBA00022574"/>
    </source>
</evidence>
<keyword evidence="11" id="KW-0833">Ubl conjugation pathway</keyword>
<evidence type="ECO:0000256" key="11">
    <source>
        <dbReference type="ARBA" id="ARBA00022786"/>
    </source>
</evidence>
<dbReference type="PANTHER" id="PTHR16047">
    <property type="entry name" value="RFWD3 PROTEIN"/>
    <property type="match status" value="1"/>
</dbReference>
<evidence type="ECO:0000256" key="9">
    <source>
        <dbReference type="ARBA" id="ARBA00022763"/>
    </source>
</evidence>
<dbReference type="GO" id="GO:0016567">
    <property type="term" value="P:protein ubiquitination"/>
    <property type="evidence" value="ECO:0007669"/>
    <property type="project" value="InterPro"/>
</dbReference>
<evidence type="ECO:0000256" key="12">
    <source>
        <dbReference type="ARBA" id="ARBA00022833"/>
    </source>
</evidence>
<comment type="pathway">
    <text evidence="3">Protein modification; protein ubiquitination.</text>
</comment>
<evidence type="ECO:0000256" key="14">
    <source>
        <dbReference type="ARBA" id="ARBA00023242"/>
    </source>
</evidence>
<keyword evidence="7" id="KW-0808">Transferase</keyword>
<dbReference type="PROSITE" id="PS50089">
    <property type="entry name" value="ZF_RING_2"/>
    <property type="match status" value="1"/>
</dbReference>
<feature type="domain" description="RING-type" evidence="19">
    <location>
        <begin position="107"/>
        <end position="151"/>
    </location>
</feature>
<keyword evidence="17" id="KW-0175">Coiled coil</keyword>
<evidence type="ECO:0000256" key="4">
    <source>
        <dbReference type="ARBA" id="ARBA00012483"/>
    </source>
</evidence>
<dbReference type="AlphaFoldDB" id="A0A3S3PMW8"/>
<dbReference type="Pfam" id="PF13639">
    <property type="entry name" value="zf-RING_2"/>
    <property type="match status" value="1"/>
</dbReference>
<keyword evidence="12" id="KW-0862">Zinc</keyword>
<dbReference type="GO" id="GO:0036297">
    <property type="term" value="P:interstrand cross-link repair"/>
    <property type="evidence" value="ECO:0007669"/>
    <property type="project" value="InterPro"/>
</dbReference>
<keyword evidence="10 16" id="KW-0479">Metal-binding</keyword>
<gene>
    <name evidence="20" type="ORF">B4U79_12266</name>
</gene>
<evidence type="ECO:0000256" key="8">
    <source>
        <dbReference type="ARBA" id="ARBA00022737"/>
    </source>
</evidence>
<comment type="catalytic activity">
    <reaction evidence="1">
        <text>S-ubiquitinyl-[E2 ubiquitin-conjugating enzyme]-L-cysteine + [acceptor protein]-L-lysine = [E2 ubiquitin-conjugating enzyme]-L-cysteine + N(6)-ubiquitinyl-[acceptor protein]-L-lysine.</text>
        <dbReference type="EC" id="2.3.2.27"/>
    </reaction>
</comment>
<dbReference type="InterPro" id="IPR036322">
    <property type="entry name" value="WD40_repeat_dom_sf"/>
</dbReference>
<evidence type="ECO:0000256" key="16">
    <source>
        <dbReference type="PROSITE-ProRule" id="PRU00175"/>
    </source>
</evidence>
<keyword evidence="13" id="KW-0234">DNA repair</keyword>
<dbReference type="GO" id="GO:0005737">
    <property type="term" value="C:cytoplasm"/>
    <property type="evidence" value="ECO:0007669"/>
    <property type="project" value="UniProtKB-SubCell"/>
</dbReference>
<dbReference type="Gene3D" id="3.30.40.10">
    <property type="entry name" value="Zinc/RING finger domain, C3HC4 (zinc finger)"/>
    <property type="match status" value="1"/>
</dbReference>